<dbReference type="OrthoDB" id="1630758at2759"/>
<evidence type="ECO:0000313" key="1">
    <source>
        <dbReference type="EMBL" id="PRP79889.1"/>
    </source>
</evidence>
<gene>
    <name evidence="1" type="ORF">PROFUN_12378</name>
</gene>
<dbReference type="InParanoid" id="A0A2P6N7G8"/>
<accession>A0A2P6N7G8</accession>
<evidence type="ECO:0000313" key="2">
    <source>
        <dbReference type="Proteomes" id="UP000241769"/>
    </source>
</evidence>
<evidence type="ECO:0008006" key="3">
    <source>
        <dbReference type="Google" id="ProtNLM"/>
    </source>
</evidence>
<protein>
    <recommendedName>
        <fullName evidence="3">TRAF-type domain-containing protein</fullName>
    </recommendedName>
</protein>
<reference evidence="1 2" key="1">
    <citation type="journal article" date="2018" name="Genome Biol. Evol.">
        <title>Multiple Roots of Fruiting Body Formation in Amoebozoa.</title>
        <authorList>
            <person name="Hillmann F."/>
            <person name="Forbes G."/>
            <person name="Novohradska S."/>
            <person name="Ferling I."/>
            <person name="Riege K."/>
            <person name="Groth M."/>
            <person name="Westermann M."/>
            <person name="Marz M."/>
            <person name="Spaller T."/>
            <person name="Winckler T."/>
            <person name="Schaap P."/>
            <person name="Glockner G."/>
        </authorList>
    </citation>
    <scope>NUCLEOTIDE SEQUENCE [LARGE SCALE GENOMIC DNA]</scope>
    <source>
        <strain evidence="1 2">Jena</strain>
    </source>
</reference>
<dbReference type="EMBL" id="MDYQ01000167">
    <property type="protein sequence ID" value="PRP79889.1"/>
    <property type="molecule type" value="Genomic_DNA"/>
</dbReference>
<dbReference type="AlphaFoldDB" id="A0A2P6N7G8"/>
<name>A0A2P6N7G8_9EUKA</name>
<organism evidence="1 2">
    <name type="scientific">Planoprotostelium fungivorum</name>
    <dbReference type="NCBI Taxonomy" id="1890364"/>
    <lineage>
        <taxon>Eukaryota</taxon>
        <taxon>Amoebozoa</taxon>
        <taxon>Evosea</taxon>
        <taxon>Variosea</taxon>
        <taxon>Cavosteliida</taxon>
        <taxon>Cavosteliaceae</taxon>
        <taxon>Planoprotostelium</taxon>
    </lineage>
</organism>
<comment type="caution">
    <text evidence="1">The sequence shown here is derived from an EMBL/GenBank/DDBJ whole genome shotgun (WGS) entry which is preliminary data.</text>
</comment>
<proteinExistence type="predicted"/>
<dbReference type="Proteomes" id="UP000241769">
    <property type="component" value="Unassembled WGS sequence"/>
</dbReference>
<keyword evidence="2" id="KW-1185">Reference proteome</keyword>
<sequence length="329" mass="37265">MWKRPVGRADKDPPVLATREVTISLGLPGLTFLHRDCYLFVQQCIGALFTSCFIEQDMSQCHLGFLIQSLISADGSSLTVLNWVAQDQPNRSSLARSYHSKTSTRTSSTMILKTTTTHTPLILEKKFHYPPDAIISEDLICIGGHPLEDPIVLQCCNMGCEATTDRILVRTLKLLDSLIVVCNMCYETMERQKLNDHPDCRTVAPNAVADHVRECLGEEVKCSGEKFLCPWKGRRGQMKEHQNVCKHLETSSPIEQLLDLERNHQQELEKERTLHKLWEEQTSALEHEIKQQKAVTLGIETSLSQINTICHLRAHSVTLQPSEKWSRPA</sequence>